<dbReference type="RefSeq" id="WP_061434053.1">
    <property type="nucleotide sequence ID" value="NZ_KQ968678.1"/>
</dbReference>
<evidence type="ECO:0000313" key="6">
    <source>
        <dbReference type="Proteomes" id="UP000070319"/>
    </source>
</evidence>
<evidence type="ECO:0000256" key="2">
    <source>
        <dbReference type="ARBA" id="ARBA00022676"/>
    </source>
</evidence>
<name>A0A139LTN7_9BACE</name>
<dbReference type="Pfam" id="PF00535">
    <property type="entry name" value="Glycos_transf_2"/>
    <property type="match status" value="1"/>
</dbReference>
<feature type="domain" description="Glycosyltransferase 2-like" evidence="4">
    <location>
        <begin position="5"/>
        <end position="121"/>
    </location>
</feature>
<dbReference type="EMBL" id="LTDF01000043">
    <property type="protein sequence ID" value="KXT54743.1"/>
    <property type="molecule type" value="Genomic_DNA"/>
</dbReference>
<dbReference type="SUPFAM" id="SSF53448">
    <property type="entry name" value="Nucleotide-diphospho-sugar transferases"/>
    <property type="match status" value="1"/>
</dbReference>
<organism evidence="5">
    <name type="scientific">Bacteroides intestinalis</name>
    <dbReference type="NCBI Taxonomy" id="329854"/>
    <lineage>
        <taxon>Bacteria</taxon>
        <taxon>Pseudomonadati</taxon>
        <taxon>Bacteroidota</taxon>
        <taxon>Bacteroidia</taxon>
        <taxon>Bacteroidales</taxon>
        <taxon>Bacteroidaceae</taxon>
        <taxon>Bacteroides</taxon>
    </lineage>
</organism>
<dbReference type="Gene3D" id="3.90.550.10">
    <property type="entry name" value="Spore Coat Polysaccharide Biosynthesis Protein SpsA, Chain A"/>
    <property type="match status" value="1"/>
</dbReference>
<accession>A0A139LTN7</accession>
<dbReference type="PATRIC" id="fig|329854.7.peg.667"/>
<dbReference type="Proteomes" id="UP000070319">
    <property type="component" value="Unassembled WGS sequence"/>
</dbReference>
<comment type="caution">
    <text evidence="5">The sequence shown here is derived from an EMBL/GenBank/DDBJ whole genome shotgun (WGS) entry which is preliminary data.</text>
</comment>
<protein>
    <submittedName>
        <fullName evidence="5">Glycosyltransferase, group 2 family protein</fullName>
    </submittedName>
</protein>
<dbReference type="PANTHER" id="PTHR43179:SF12">
    <property type="entry name" value="GALACTOFURANOSYLTRANSFERASE GLFT2"/>
    <property type="match status" value="1"/>
</dbReference>
<dbReference type="InterPro" id="IPR001173">
    <property type="entry name" value="Glyco_trans_2-like"/>
</dbReference>
<sequence length="289" mass="33605">MTKFSFVILHYNTFTDTIECIDSIKKYISARSRDIIVVDNCSPDSSGSLLKLKYAEDDEVQVLMNSENLGFARGNNVGFKYAKERGADFIVMLNNDTLLLDNSFCYQVENEYKLSHFAVLGPMVITPTPPYDSNPGRNQLPSKGYCRRQIVRYCIYALMNWLGVDMCIRSIMCRITHKKSSTKAKEINKRVENVQLHGCFWIFSPNYIEQFDGINARTFLYHEEELLFLRLKKCGLKSVYLPTLKIYHKEDRATNSIKISNRKRQMFVYKHLILSHRILLDELSGRDCK</sequence>
<evidence type="ECO:0000256" key="3">
    <source>
        <dbReference type="ARBA" id="ARBA00022679"/>
    </source>
</evidence>
<keyword evidence="3 5" id="KW-0808">Transferase</keyword>
<dbReference type="InterPro" id="IPR029044">
    <property type="entry name" value="Nucleotide-diphossugar_trans"/>
</dbReference>
<comment type="similarity">
    <text evidence="1">Belongs to the glycosyltransferase 2 family.</text>
</comment>
<proteinExistence type="inferred from homology"/>
<reference evidence="5 6" key="1">
    <citation type="submission" date="2016-02" db="EMBL/GenBank/DDBJ databases">
        <authorList>
            <person name="Wen L."/>
            <person name="He K."/>
            <person name="Yang H."/>
        </authorList>
    </citation>
    <scope>NUCLEOTIDE SEQUENCE [LARGE SCALE GENOMIC DNA]</scope>
    <source>
        <strain evidence="5 6">KLE1704</strain>
    </source>
</reference>
<evidence type="ECO:0000259" key="4">
    <source>
        <dbReference type="Pfam" id="PF00535"/>
    </source>
</evidence>
<dbReference type="PANTHER" id="PTHR43179">
    <property type="entry name" value="RHAMNOSYLTRANSFERASE WBBL"/>
    <property type="match status" value="1"/>
</dbReference>
<keyword evidence="2" id="KW-0328">Glycosyltransferase</keyword>
<dbReference type="AlphaFoldDB" id="A0A139LTN7"/>
<gene>
    <name evidence="5" type="ORF">HMPREF2531_00665</name>
</gene>
<evidence type="ECO:0000313" key="5">
    <source>
        <dbReference type="EMBL" id="KXT54743.1"/>
    </source>
</evidence>
<evidence type="ECO:0000256" key="1">
    <source>
        <dbReference type="ARBA" id="ARBA00006739"/>
    </source>
</evidence>
<dbReference type="GO" id="GO:0016757">
    <property type="term" value="F:glycosyltransferase activity"/>
    <property type="evidence" value="ECO:0007669"/>
    <property type="project" value="UniProtKB-KW"/>
</dbReference>